<sequence length="411" mass="45789">MARWRLGCLTGALLFCPVALSEVIQLSKDNFENHVRRTEFLVVSYADSTQSACEPCLALTPELEAAAEILSSRNIFISTVDCDGDAGICSTHDVQSYPTIRIFQAHKRPARYRGKQRARDITSHMIKQVLPLISEIDAANIEEFKELDTPLLVAYLDAEDKKNFNTFLQVAESPLHDSFLFGTTTTTEPLFQVEVKERPFIEFFNPVDEVIASGLPLALIFAFTQSERSSLANELKSIAMKEKGSINFATVDAVKLPFLAEPLGLDGKRYPAFVVHDIENDETFVFDQRKEITRENIEKFLKGFWIGGEKDGAVAEEETGEGDAYDELQDILVARKLGSYNFELSKFRLNLQCYSEVTSAGNTNNFRSCSALTGTSAVPETCSQKELVSMSGVNLNLPISNQMMSTINVRV</sequence>
<accession>A0A1L7XIS1</accession>
<comment type="similarity">
    <text evidence="4">Belongs to the protein disulfide isomerase family.</text>
</comment>
<feature type="chain" id="PRO_5013290226" description="Protein disulfide-isomerase" evidence="10">
    <location>
        <begin position="22"/>
        <end position="411"/>
    </location>
</feature>
<dbReference type="EC" id="5.3.4.1" evidence="5"/>
<dbReference type="EMBL" id="FJOG01000028">
    <property type="protein sequence ID" value="CZR64924.1"/>
    <property type="molecule type" value="Genomic_DNA"/>
</dbReference>
<dbReference type="PANTHER" id="PTHR18929:SF132">
    <property type="entry name" value="PROTEIN DISULFIDE-ISOMERASE A3"/>
    <property type="match status" value="1"/>
</dbReference>
<evidence type="ECO:0000256" key="2">
    <source>
        <dbReference type="ARBA" id="ARBA00002692"/>
    </source>
</evidence>
<keyword evidence="10" id="KW-0732">Signal</keyword>
<dbReference type="Pfam" id="PF00085">
    <property type="entry name" value="Thioredoxin"/>
    <property type="match status" value="1"/>
</dbReference>
<proteinExistence type="inferred from homology"/>
<dbReference type="InterPro" id="IPR013766">
    <property type="entry name" value="Thioredoxin_domain"/>
</dbReference>
<keyword evidence="13" id="KW-1185">Reference proteome</keyword>
<dbReference type="Pfam" id="PF13848">
    <property type="entry name" value="Thioredoxin_6"/>
    <property type="match status" value="1"/>
</dbReference>
<dbReference type="OrthoDB" id="427280at2759"/>
<organism evidence="12 13">
    <name type="scientific">Phialocephala subalpina</name>
    <dbReference type="NCBI Taxonomy" id="576137"/>
    <lineage>
        <taxon>Eukaryota</taxon>
        <taxon>Fungi</taxon>
        <taxon>Dikarya</taxon>
        <taxon>Ascomycota</taxon>
        <taxon>Pezizomycotina</taxon>
        <taxon>Leotiomycetes</taxon>
        <taxon>Helotiales</taxon>
        <taxon>Mollisiaceae</taxon>
        <taxon>Phialocephala</taxon>
        <taxon>Phialocephala fortinii species complex</taxon>
    </lineage>
</organism>
<dbReference type="CDD" id="cd02961">
    <property type="entry name" value="PDI_a_family"/>
    <property type="match status" value="1"/>
</dbReference>
<evidence type="ECO:0000256" key="9">
    <source>
        <dbReference type="ARBA" id="ARBA00039846"/>
    </source>
</evidence>
<dbReference type="CDD" id="cd02982">
    <property type="entry name" value="PDI_b'_family"/>
    <property type="match status" value="1"/>
</dbReference>
<keyword evidence="8" id="KW-0676">Redox-active center</keyword>
<evidence type="ECO:0000259" key="11">
    <source>
        <dbReference type="Pfam" id="PF00085"/>
    </source>
</evidence>
<evidence type="ECO:0000313" key="13">
    <source>
        <dbReference type="Proteomes" id="UP000184330"/>
    </source>
</evidence>
<dbReference type="GO" id="GO:0003756">
    <property type="term" value="F:protein disulfide isomerase activity"/>
    <property type="evidence" value="ECO:0007669"/>
    <property type="project" value="UniProtKB-EC"/>
</dbReference>
<comment type="subcellular location">
    <subcellularLocation>
        <location evidence="3">Endoplasmic reticulum lumen</location>
    </subcellularLocation>
</comment>
<feature type="signal peptide" evidence="10">
    <location>
        <begin position="1"/>
        <end position="21"/>
    </location>
</feature>
<comment type="catalytic activity">
    <reaction evidence="1">
        <text>Catalyzes the rearrangement of -S-S- bonds in proteins.</text>
        <dbReference type="EC" id="5.3.4.1"/>
    </reaction>
</comment>
<dbReference type="AlphaFoldDB" id="A0A1L7XIS1"/>
<reference evidence="12 13" key="1">
    <citation type="submission" date="2016-03" db="EMBL/GenBank/DDBJ databases">
        <authorList>
            <person name="Ploux O."/>
        </authorList>
    </citation>
    <scope>NUCLEOTIDE SEQUENCE [LARGE SCALE GENOMIC DNA]</scope>
    <source>
        <strain evidence="12 13">UAMH 11012</strain>
    </source>
</reference>
<dbReference type="Gene3D" id="3.40.30.10">
    <property type="entry name" value="Glutaredoxin"/>
    <property type="match status" value="3"/>
</dbReference>
<dbReference type="Proteomes" id="UP000184330">
    <property type="component" value="Unassembled WGS sequence"/>
</dbReference>
<protein>
    <recommendedName>
        <fullName evidence="9">Protein disulfide-isomerase</fullName>
        <ecNumber evidence="5">5.3.4.1</ecNumber>
    </recommendedName>
</protein>
<evidence type="ECO:0000256" key="7">
    <source>
        <dbReference type="ARBA" id="ARBA00023235"/>
    </source>
</evidence>
<dbReference type="SUPFAM" id="SSF52833">
    <property type="entry name" value="Thioredoxin-like"/>
    <property type="match status" value="2"/>
</dbReference>
<dbReference type="GO" id="GO:0034976">
    <property type="term" value="P:response to endoplasmic reticulum stress"/>
    <property type="evidence" value="ECO:0007669"/>
    <property type="project" value="TreeGrafter"/>
</dbReference>
<dbReference type="GO" id="GO:0006457">
    <property type="term" value="P:protein folding"/>
    <property type="evidence" value="ECO:0007669"/>
    <property type="project" value="TreeGrafter"/>
</dbReference>
<feature type="domain" description="Thioredoxin" evidence="11">
    <location>
        <begin position="23"/>
        <end position="125"/>
    </location>
</feature>
<evidence type="ECO:0000256" key="3">
    <source>
        <dbReference type="ARBA" id="ARBA00004319"/>
    </source>
</evidence>
<keyword evidence="7" id="KW-0413">Isomerase</keyword>
<comment type="function">
    <text evidence="2">Participates in the folding of proteins containing disulfide bonds, may be involved in glycosylation, prolyl hydroxylation and triglyceride transfer.</text>
</comment>
<evidence type="ECO:0000256" key="4">
    <source>
        <dbReference type="ARBA" id="ARBA00006347"/>
    </source>
</evidence>
<evidence type="ECO:0000256" key="1">
    <source>
        <dbReference type="ARBA" id="ARBA00001182"/>
    </source>
</evidence>
<evidence type="ECO:0000313" key="12">
    <source>
        <dbReference type="EMBL" id="CZR64924.1"/>
    </source>
</evidence>
<gene>
    <name evidence="12" type="ORF">PAC_14824</name>
</gene>
<dbReference type="InterPro" id="IPR036249">
    <property type="entry name" value="Thioredoxin-like_sf"/>
</dbReference>
<dbReference type="CDD" id="cd02981">
    <property type="entry name" value="PDI_b_family"/>
    <property type="match status" value="1"/>
</dbReference>
<evidence type="ECO:0000256" key="8">
    <source>
        <dbReference type="ARBA" id="ARBA00023284"/>
    </source>
</evidence>
<evidence type="ECO:0000256" key="6">
    <source>
        <dbReference type="ARBA" id="ARBA00022824"/>
    </source>
</evidence>
<evidence type="ECO:0000256" key="10">
    <source>
        <dbReference type="SAM" id="SignalP"/>
    </source>
</evidence>
<dbReference type="PANTHER" id="PTHR18929">
    <property type="entry name" value="PROTEIN DISULFIDE ISOMERASE"/>
    <property type="match status" value="1"/>
</dbReference>
<evidence type="ECO:0000256" key="5">
    <source>
        <dbReference type="ARBA" id="ARBA00012723"/>
    </source>
</evidence>
<dbReference type="STRING" id="576137.A0A1L7XIS1"/>
<keyword evidence="6" id="KW-0256">Endoplasmic reticulum</keyword>
<dbReference type="GO" id="GO:0005788">
    <property type="term" value="C:endoplasmic reticulum lumen"/>
    <property type="evidence" value="ECO:0007669"/>
    <property type="project" value="UniProtKB-SubCell"/>
</dbReference>
<name>A0A1L7XIS1_9HELO</name>